<name>A0A7W8BMM0_9ACTN</name>
<feature type="compositionally biased region" description="Pro residues" evidence="1">
    <location>
        <begin position="99"/>
        <end position="125"/>
    </location>
</feature>
<accession>A0A7W8BMM0</accession>
<comment type="caution">
    <text evidence="2">The sequence shown here is derived from an EMBL/GenBank/DDBJ whole genome shotgun (WGS) entry which is preliminary data.</text>
</comment>
<gene>
    <name evidence="2" type="ORF">FHS32_002908</name>
</gene>
<feature type="compositionally biased region" description="Basic and acidic residues" evidence="1">
    <location>
        <begin position="1"/>
        <end position="12"/>
    </location>
</feature>
<feature type="region of interest" description="Disordered" evidence="1">
    <location>
        <begin position="1"/>
        <end position="31"/>
    </location>
</feature>
<sequence length="125" mass="13634">MDDVPRDRERVARQAGGGEGDGRLRAGLGGRGERRGRIVLCGYRGGRATGRLLADRAAEALVLHRMLGGEAVRSWEELSRTTPWVQAFAEREPARRPRPGPGHPARGPRPPAVLPRPRPPAPTDR</sequence>
<dbReference type="AlphaFoldDB" id="A0A7W8BMM0"/>
<evidence type="ECO:0000313" key="3">
    <source>
        <dbReference type="Proteomes" id="UP000568022"/>
    </source>
</evidence>
<dbReference type="EMBL" id="JACHJE010000006">
    <property type="protein sequence ID" value="MBB5126171.1"/>
    <property type="molecule type" value="Genomic_DNA"/>
</dbReference>
<feature type="region of interest" description="Disordered" evidence="1">
    <location>
        <begin position="86"/>
        <end position="125"/>
    </location>
</feature>
<organism evidence="2 3">
    <name type="scientific">Streptomyces griseoloalbus</name>
    <dbReference type="NCBI Taxonomy" id="67303"/>
    <lineage>
        <taxon>Bacteria</taxon>
        <taxon>Bacillati</taxon>
        <taxon>Actinomycetota</taxon>
        <taxon>Actinomycetes</taxon>
        <taxon>Kitasatosporales</taxon>
        <taxon>Streptomycetaceae</taxon>
        <taxon>Streptomyces</taxon>
    </lineage>
</organism>
<evidence type="ECO:0000313" key="2">
    <source>
        <dbReference type="EMBL" id="MBB5126171.1"/>
    </source>
</evidence>
<proteinExistence type="predicted"/>
<keyword evidence="3" id="KW-1185">Reference proteome</keyword>
<dbReference type="Proteomes" id="UP000568022">
    <property type="component" value="Unassembled WGS sequence"/>
</dbReference>
<protein>
    <submittedName>
        <fullName evidence="2">Uncharacterized protein</fullName>
    </submittedName>
</protein>
<evidence type="ECO:0000256" key="1">
    <source>
        <dbReference type="SAM" id="MobiDB-lite"/>
    </source>
</evidence>
<reference evidence="2 3" key="1">
    <citation type="submission" date="2020-08" db="EMBL/GenBank/DDBJ databases">
        <title>Genomic Encyclopedia of Type Strains, Phase III (KMG-III): the genomes of soil and plant-associated and newly described type strains.</title>
        <authorList>
            <person name="Whitman W."/>
        </authorList>
    </citation>
    <scope>NUCLEOTIDE SEQUENCE [LARGE SCALE GENOMIC DNA]</scope>
    <source>
        <strain evidence="2 3">CECT 3226</strain>
    </source>
</reference>